<reference evidence="1" key="1">
    <citation type="submission" date="2021-06" db="EMBL/GenBank/DDBJ databases">
        <authorList>
            <person name="Kallberg Y."/>
            <person name="Tangrot J."/>
            <person name="Rosling A."/>
        </authorList>
    </citation>
    <scope>NUCLEOTIDE SEQUENCE</scope>
    <source>
        <strain evidence="1">IL203A</strain>
    </source>
</reference>
<evidence type="ECO:0000313" key="2">
    <source>
        <dbReference type="Proteomes" id="UP000789702"/>
    </source>
</evidence>
<accession>A0ACA9LAG1</accession>
<proteinExistence type="predicted"/>
<name>A0ACA9LAG1_9GLOM</name>
<dbReference type="Proteomes" id="UP000789702">
    <property type="component" value="Unassembled WGS sequence"/>
</dbReference>
<protein>
    <submittedName>
        <fullName evidence="1">13014_t:CDS:1</fullName>
    </submittedName>
</protein>
<organism evidence="1 2">
    <name type="scientific">Dentiscutata heterogama</name>
    <dbReference type="NCBI Taxonomy" id="1316150"/>
    <lineage>
        <taxon>Eukaryota</taxon>
        <taxon>Fungi</taxon>
        <taxon>Fungi incertae sedis</taxon>
        <taxon>Mucoromycota</taxon>
        <taxon>Glomeromycotina</taxon>
        <taxon>Glomeromycetes</taxon>
        <taxon>Diversisporales</taxon>
        <taxon>Gigasporaceae</taxon>
        <taxon>Dentiscutata</taxon>
    </lineage>
</organism>
<comment type="caution">
    <text evidence="1">The sequence shown here is derived from an EMBL/GenBank/DDBJ whole genome shotgun (WGS) entry which is preliminary data.</text>
</comment>
<dbReference type="EMBL" id="CAJVPU010003442">
    <property type="protein sequence ID" value="CAG8518045.1"/>
    <property type="molecule type" value="Genomic_DNA"/>
</dbReference>
<gene>
    <name evidence="1" type="ORF">DHETER_LOCUS3776</name>
</gene>
<evidence type="ECO:0000313" key="1">
    <source>
        <dbReference type="EMBL" id="CAG8518045.1"/>
    </source>
</evidence>
<sequence>VESSKTCVLVTELKSPRGNWRTRISGRKRRLNWLENSVNCPKNEFAHKTTVNCRARYLDILHST</sequence>
<feature type="non-terminal residue" evidence="1">
    <location>
        <position position="1"/>
    </location>
</feature>
<keyword evidence="2" id="KW-1185">Reference proteome</keyword>